<name>A0A834BCC2_9CHIR</name>
<protein>
    <submittedName>
        <fullName evidence="6">Histatin 1</fullName>
    </submittedName>
</protein>
<dbReference type="InterPro" id="IPR030773">
    <property type="entry name" value="Histatin/statherin"/>
</dbReference>
<keyword evidence="4 5" id="KW-0732">Signal</keyword>
<comment type="subcellular location">
    <subcellularLocation>
        <location evidence="1">Secreted</location>
    </subcellularLocation>
</comment>
<evidence type="ECO:0000256" key="3">
    <source>
        <dbReference type="ARBA" id="ARBA00022525"/>
    </source>
</evidence>
<accession>A0A834BCC2</accession>
<feature type="signal peptide" evidence="5">
    <location>
        <begin position="1"/>
        <end position="19"/>
    </location>
</feature>
<proteinExistence type="inferred from homology"/>
<gene>
    <name evidence="6" type="ORF">HJG60_006489</name>
</gene>
<evidence type="ECO:0000256" key="4">
    <source>
        <dbReference type="ARBA" id="ARBA00022729"/>
    </source>
</evidence>
<organism evidence="6 7">
    <name type="scientific">Phyllostomus discolor</name>
    <name type="common">pale spear-nosed bat</name>
    <dbReference type="NCBI Taxonomy" id="89673"/>
    <lineage>
        <taxon>Eukaryota</taxon>
        <taxon>Metazoa</taxon>
        <taxon>Chordata</taxon>
        <taxon>Craniata</taxon>
        <taxon>Vertebrata</taxon>
        <taxon>Euteleostomi</taxon>
        <taxon>Mammalia</taxon>
        <taxon>Eutheria</taxon>
        <taxon>Laurasiatheria</taxon>
        <taxon>Chiroptera</taxon>
        <taxon>Yangochiroptera</taxon>
        <taxon>Phyllostomidae</taxon>
        <taxon>Phyllostominae</taxon>
        <taxon>Phyllostomus</taxon>
    </lineage>
</organism>
<dbReference type="AlphaFoldDB" id="A0A834BCC2"/>
<comment type="similarity">
    <text evidence="2">Belongs to the histatin/statherin family.</text>
</comment>
<dbReference type="GO" id="GO:0005576">
    <property type="term" value="C:extracellular region"/>
    <property type="evidence" value="ECO:0007669"/>
    <property type="project" value="UniProtKB-SubCell"/>
</dbReference>
<keyword evidence="3" id="KW-0964">Secreted</keyword>
<sequence length="60" mass="7174">MKILALAFIMALMFAMIGADSSSEEKRRFFRDRYYEGYPYQPQGYPYPPAYPYPYPYGRK</sequence>
<dbReference type="PANTHER" id="PTHR15057">
    <property type="entry name" value="STATHERIN"/>
    <property type="match status" value="1"/>
</dbReference>
<evidence type="ECO:0000313" key="6">
    <source>
        <dbReference type="EMBL" id="KAF6130452.1"/>
    </source>
</evidence>
<reference evidence="6 7" key="1">
    <citation type="journal article" date="2020" name="Nature">
        <title>Six reference-quality genomes reveal evolution of bat adaptations.</title>
        <authorList>
            <person name="Jebb D."/>
            <person name="Huang Z."/>
            <person name="Pippel M."/>
            <person name="Hughes G.M."/>
            <person name="Lavrichenko K."/>
            <person name="Devanna P."/>
            <person name="Winkler S."/>
            <person name="Jermiin L.S."/>
            <person name="Skirmuntt E.C."/>
            <person name="Katzourakis A."/>
            <person name="Burkitt-Gray L."/>
            <person name="Ray D.A."/>
            <person name="Sullivan K.A.M."/>
            <person name="Roscito J.G."/>
            <person name="Kirilenko B.M."/>
            <person name="Davalos L.M."/>
            <person name="Corthals A.P."/>
            <person name="Power M.L."/>
            <person name="Jones G."/>
            <person name="Ransome R.D."/>
            <person name="Dechmann D.K.N."/>
            <person name="Locatelli A.G."/>
            <person name="Puechmaille S.J."/>
            <person name="Fedrigo O."/>
            <person name="Jarvis E.D."/>
            <person name="Hiller M."/>
            <person name="Vernes S.C."/>
            <person name="Myers E.W."/>
            <person name="Teeling E.C."/>
        </authorList>
    </citation>
    <scope>NUCLEOTIDE SEQUENCE [LARGE SCALE GENOMIC DNA]</scope>
    <source>
        <strain evidence="6">Bat1K_MPI-CBG_1</strain>
    </source>
</reference>
<evidence type="ECO:0000313" key="7">
    <source>
        <dbReference type="Proteomes" id="UP000664940"/>
    </source>
</evidence>
<evidence type="ECO:0000256" key="5">
    <source>
        <dbReference type="SAM" id="SignalP"/>
    </source>
</evidence>
<evidence type="ECO:0000256" key="2">
    <source>
        <dbReference type="ARBA" id="ARBA00008589"/>
    </source>
</evidence>
<comment type="caution">
    <text evidence="6">The sequence shown here is derived from an EMBL/GenBank/DDBJ whole genome shotgun (WGS) entry which is preliminary data.</text>
</comment>
<dbReference type="Proteomes" id="UP000664940">
    <property type="component" value="Unassembled WGS sequence"/>
</dbReference>
<dbReference type="PANTHER" id="PTHR15057:SF3">
    <property type="entry name" value="STATHERIN"/>
    <property type="match status" value="1"/>
</dbReference>
<evidence type="ECO:0000256" key="1">
    <source>
        <dbReference type="ARBA" id="ARBA00004613"/>
    </source>
</evidence>
<dbReference type="GO" id="GO:0042742">
    <property type="term" value="P:defense response to bacterium"/>
    <property type="evidence" value="ECO:0007669"/>
    <property type="project" value="InterPro"/>
</dbReference>
<feature type="chain" id="PRO_5032330797" evidence="5">
    <location>
        <begin position="20"/>
        <end position="60"/>
    </location>
</feature>
<dbReference type="EMBL" id="JABVXQ010000001">
    <property type="protein sequence ID" value="KAF6130452.1"/>
    <property type="molecule type" value="Genomic_DNA"/>
</dbReference>